<evidence type="ECO:0000313" key="2">
    <source>
        <dbReference type="EMBL" id="EJK64782.1"/>
    </source>
</evidence>
<dbReference type="Proteomes" id="UP000266841">
    <property type="component" value="Unassembled WGS sequence"/>
</dbReference>
<accession>K0T2Y9</accession>
<feature type="compositionally biased region" description="Basic residues" evidence="1">
    <location>
        <begin position="87"/>
        <end position="99"/>
    </location>
</feature>
<feature type="non-terminal residue" evidence="2">
    <location>
        <position position="1"/>
    </location>
</feature>
<comment type="caution">
    <text evidence="2">The sequence shown here is derived from an EMBL/GenBank/DDBJ whole genome shotgun (WGS) entry which is preliminary data.</text>
</comment>
<feature type="compositionally biased region" description="Basic residues" evidence="1">
    <location>
        <begin position="221"/>
        <end position="233"/>
    </location>
</feature>
<feature type="compositionally biased region" description="Basic and acidic residues" evidence="1">
    <location>
        <begin position="190"/>
        <end position="201"/>
    </location>
</feature>
<evidence type="ECO:0000256" key="1">
    <source>
        <dbReference type="SAM" id="MobiDB-lite"/>
    </source>
</evidence>
<dbReference type="OMA" id="ERCAEWH"/>
<feature type="compositionally biased region" description="Low complexity" evidence="1">
    <location>
        <begin position="210"/>
        <end position="220"/>
    </location>
</feature>
<feature type="compositionally biased region" description="Basic and acidic residues" evidence="1">
    <location>
        <begin position="124"/>
        <end position="136"/>
    </location>
</feature>
<name>K0T2Y9_THAOC</name>
<protein>
    <submittedName>
        <fullName evidence="2">Uncharacterized protein</fullName>
    </submittedName>
</protein>
<keyword evidence="3" id="KW-1185">Reference proteome</keyword>
<dbReference type="EMBL" id="AGNL01016877">
    <property type="protein sequence ID" value="EJK64782.1"/>
    <property type="molecule type" value="Genomic_DNA"/>
</dbReference>
<feature type="compositionally biased region" description="Basic and acidic residues" evidence="1">
    <location>
        <begin position="265"/>
        <end position="299"/>
    </location>
</feature>
<gene>
    <name evidence="2" type="ORF">THAOC_14450</name>
</gene>
<feature type="compositionally biased region" description="Basic and acidic residues" evidence="1">
    <location>
        <begin position="310"/>
        <end position="338"/>
    </location>
</feature>
<feature type="compositionally biased region" description="Basic and acidic residues" evidence="1">
    <location>
        <begin position="234"/>
        <end position="248"/>
    </location>
</feature>
<dbReference type="AlphaFoldDB" id="K0T2Y9"/>
<evidence type="ECO:0000313" key="3">
    <source>
        <dbReference type="Proteomes" id="UP000266841"/>
    </source>
</evidence>
<feature type="compositionally biased region" description="Low complexity" evidence="1">
    <location>
        <begin position="253"/>
        <end position="264"/>
    </location>
</feature>
<sequence length="462" mass="49562">PPIELHFGQVSAASESFGRNVLDLRADADACPELRGSDRRVSAPPPVRVRRPGGGGLLLGRRRPAAPAGHHERRRRNPRPLREGLRAARRPPRLARRGGPHGDGGGSRRRRPVLPPAAVVHHGARGDIRPDGRARGGAEAGPRGAFLRRDGGAEVDGGAEAAVAPTLRRRGERGRVEDRRGRRPGPGARADLRGRLRADGPRRRRGGDEAGAAVGLLPQAARRRPRAQARRGRLLRDVPRERAGRRGDGGGAAADDPAVRVAGGRVRELEPRQDRLLPDQGREGERRQASTEEVRHRQVGDGVPVRRRQRPADGRGVRQRPDAPEPHVPQRQEGRGGESRLVPAQDDRAGGVRDGGVPRGTARAARVRAAEGGGCRDSNGGGGRCPATPRQSSLKRGGVREVAAAVCIRPKQSLSLLLVGVEQPSGQFACKAKKMRTNIAEVDRLGLNQPGGFLIEIYSNRC</sequence>
<reference evidence="2 3" key="1">
    <citation type="journal article" date="2012" name="Genome Biol.">
        <title>Genome and low-iron response of an oceanic diatom adapted to chronic iron limitation.</title>
        <authorList>
            <person name="Lommer M."/>
            <person name="Specht M."/>
            <person name="Roy A.S."/>
            <person name="Kraemer L."/>
            <person name="Andreson R."/>
            <person name="Gutowska M.A."/>
            <person name="Wolf J."/>
            <person name="Bergner S.V."/>
            <person name="Schilhabel M.B."/>
            <person name="Klostermeier U.C."/>
            <person name="Beiko R.G."/>
            <person name="Rosenstiel P."/>
            <person name="Hippler M."/>
            <person name="Laroche J."/>
        </authorList>
    </citation>
    <scope>NUCLEOTIDE SEQUENCE [LARGE SCALE GENOMIC DNA]</scope>
    <source>
        <strain evidence="2 3">CCMP1005</strain>
    </source>
</reference>
<proteinExistence type="predicted"/>
<organism evidence="2 3">
    <name type="scientific">Thalassiosira oceanica</name>
    <name type="common">Marine diatom</name>
    <dbReference type="NCBI Taxonomy" id="159749"/>
    <lineage>
        <taxon>Eukaryota</taxon>
        <taxon>Sar</taxon>
        <taxon>Stramenopiles</taxon>
        <taxon>Ochrophyta</taxon>
        <taxon>Bacillariophyta</taxon>
        <taxon>Coscinodiscophyceae</taxon>
        <taxon>Thalassiosirophycidae</taxon>
        <taxon>Thalassiosirales</taxon>
        <taxon>Thalassiosiraceae</taxon>
        <taxon>Thalassiosira</taxon>
    </lineage>
</organism>
<feature type="compositionally biased region" description="Gly residues" evidence="1">
    <location>
        <begin position="371"/>
        <end position="384"/>
    </location>
</feature>
<feature type="region of interest" description="Disordered" evidence="1">
    <location>
        <begin position="35"/>
        <end position="392"/>
    </location>
</feature>